<comment type="caution">
    <text evidence="2">The sequence shown here is derived from an EMBL/GenBank/DDBJ whole genome shotgun (WGS) entry which is preliminary data.</text>
</comment>
<proteinExistence type="predicted"/>
<evidence type="ECO:0000256" key="1">
    <source>
        <dbReference type="SAM" id="SignalP"/>
    </source>
</evidence>
<reference evidence="2 3" key="1">
    <citation type="submission" date="2014-11" db="EMBL/GenBank/DDBJ databases">
        <title>Genetic blueprint of the zoonotic pathogen Toxocara canis.</title>
        <authorList>
            <person name="Zhu X.-Q."/>
            <person name="Korhonen P.K."/>
            <person name="Cai H."/>
            <person name="Young N.D."/>
            <person name="Nejsum P."/>
            <person name="von Samson-Himmelstjerna G."/>
            <person name="Boag P.R."/>
            <person name="Tan P."/>
            <person name="Li Q."/>
            <person name="Min J."/>
            <person name="Yang Y."/>
            <person name="Wang X."/>
            <person name="Fang X."/>
            <person name="Hall R.S."/>
            <person name="Hofmann A."/>
            <person name="Sternberg P.W."/>
            <person name="Jex A.R."/>
            <person name="Gasser R.B."/>
        </authorList>
    </citation>
    <scope>NUCLEOTIDE SEQUENCE [LARGE SCALE GENOMIC DNA]</scope>
    <source>
        <strain evidence="2">PN_DK_2014</strain>
    </source>
</reference>
<protein>
    <submittedName>
        <fullName evidence="2">Uncharacterized protein</fullName>
    </submittedName>
</protein>
<gene>
    <name evidence="2" type="ORF">Tcan_18076</name>
</gene>
<organism evidence="2 3">
    <name type="scientific">Toxocara canis</name>
    <name type="common">Canine roundworm</name>
    <dbReference type="NCBI Taxonomy" id="6265"/>
    <lineage>
        <taxon>Eukaryota</taxon>
        <taxon>Metazoa</taxon>
        <taxon>Ecdysozoa</taxon>
        <taxon>Nematoda</taxon>
        <taxon>Chromadorea</taxon>
        <taxon>Rhabditida</taxon>
        <taxon>Spirurina</taxon>
        <taxon>Ascaridomorpha</taxon>
        <taxon>Ascaridoidea</taxon>
        <taxon>Toxocaridae</taxon>
        <taxon>Toxocara</taxon>
    </lineage>
</organism>
<keyword evidence="3" id="KW-1185">Reference proteome</keyword>
<feature type="chain" id="PRO_5002095964" evidence="1">
    <location>
        <begin position="21"/>
        <end position="120"/>
    </location>
</feature>
<sequence length="120" mass="13246">MKHYLVYTLFVVQFSCFASSQQTAIDHIANGVQNVGADLNKNTNQQTAIDHIANGVQNVGADLNKNTNQVHANQREIAMGRDSALVRRTVSRVCARLVILVSDANSSSDDHRRVASLFRH</sequence>
<evidence type="ECO:0000313" key="2">
    <source>
        <dbReference type="EMBL" id="KHN77377.1"/>
    </source>
</evidence>
<keyword evidence="1" id="KW-0732">Signal</keyword>
<accession>A0A0B2V7D9</accession>
<feature type="signal peptide" evidence="1">
    <location>
        <begin position="1"/>
        <end position="20"/>
    </location>
</feature>
<name>A0A0B2V7D9_TOXCA</name>
<dbReference type="Proteomes" id="UP000031036">
    <property type="component" value="Unassembled WGS sequence"/>
</dbReference>
<evidence type="ECO:0000313" key="3">
    <source>
        <dbReference type="Proteomes" id="UP000031036"/>
    </source>
</evidence>
<dbReference type="AlphaFoldDB" id="A0A0B2V7D9"/>
<dbReference type="EMBL" id="JPKZ01002328">
    <property type="protein sequence ID" value="KHN77377.1"/>
    <property type="molecule type" value="Genomic_DNA"/>
</dbReference>